<evidence type="ECO:0008006" key="5">
    <source>
        <dbReference type="Google" id="ProtNLM"/>
    </source>
</evidence>
<organism evidence="3 4">
    <name type="scientific">Anaeromyces robustus</name>
    <dbReference type="NCBI Taxonomy" id="1754192"/>
    <lineage>
        <taxon>Eukaryota</taxon>
        <taxon>Fungi</taxon>
        <taxon>Fungi incertae sedis</taxon>
        <taxon>Chytridiomycota</taxon>
        <taxon>Chytridiomycota incertae sedis</taxon>
        <taxon>Neocallimastigomycetes</taxon>
        <taxon>Neocallimastigales</taxon>
        <taxon>Neocallimastigaceae</taxon>
        <taxon>Anaeromyces</taxon>
    </lineage>
</organism>
<keyword evidence="4" id="KW-1185">Reference proteome</keyword>
<comment type="caution">
    <text evidence="3">The sequence shown here is derived from an EMBL/GenBank/DDBJ whole genome shotgun (WGS) entry which is preliminary data.</text>
</comment>
<keyword evidence="2" id="KW-0732">Signal</keyword>
<name>A0A1Y1XPE8_9FUNG</name>
<dbReference type="OrthoDB" id="10476562at2759"/>
<keyword evidence="1" id="KW-1133">Transmembrane helix</keyword>
<gene>
    <name evidence="3" type="ORF">BCR32DRAFT_289261</name>
</gene>
<feature type="signal peptide" evidence="2">
    <location>
        <begin position="1"/>
        <end position="19"/>
    </location>
</feature>
<keyword evidence="1" id="KW-0472">Membrane</keyword>
<evidence type="ECO:0000256" key="2">
    <source>
        <dbReference type="SAM" id="SignalP"/>
    </source>
</evidence>
<dbReference type="AlphaFoldDB" id="A0A1Y1XPE8"/>
<feature type="chain" id="PRO_5013345017" description="Dickkopf N-terminal cysteine-rich domain-containing protein" evidence="2">
    <location>
        <begin position="20"/>
        <end position="247"/>
    </location>
</feature>
<reference evidence="3 4" key="2">
    <citation type="submission" date="2016-08" db="EMBL/GenBank/DDBJ databases">
        <title>Pervasive Adenine N6-methylation of Active Genes in Fungi.</title>
        <authorList>
            <consortium name="DOE Joint Genome Institute"/>
            <person name="Mondo S.J."/>
            <person name="Dannebaum R.O."/>
            <person name="Kuo R.C."/>
            <person name="Labutti K."/>
            <person name="Haridas S."/>
            <person name="Kuo A."/>
            <person name="Salamov A."/>
            <person name="Ahrendt S.R."/>
            <person name="Lipzen A."/>
            <person name="Sullivan W."/>
            <person name="Andreopoulos W.B."/>
            <person name="Clum A."/>
            <person name="Lindquist E."/>
            <person name="Daum C."/>
            <person name="Ramamoorthy G.K."/>
            <person name="Gryganskyi A."/>
            <person name="Culley D."/>
            <person name="Magnuson J.K."/>
            <person name="James T.Y."/>
            <person name="O'Malley M.A."/>
            <person name="Stajich J.E."/>
            <person name="Spatafora J.W."/>
            <person name="Visel A."/>
            <person name="Grigoriev I.V."/>
        </authorList>
    </citation>
    <scope>NUCLEOTIDE SEQUENCE [LARGE SCALE GENOMIC DNA]</scope>
    <source>
        <strain evidence="3 4">S4</strain>
    </source>
</reference>
<evidence type="ECO:0000313" key="3">
    <source>
        <dbReference type="EMBL" id="ORX87620.1"/>
    </source>
</evidence>
<reference evidence="3 4" key="1">
    <citation type="submission" date="2016-08" db="EMBL/GenBank/DDBJ databases">
        <title>A Parts List for Fungal Cellulosomes Revealed by Comparative Genomics.</title>
        <authorList>
            <consortium name="DOE Joint Genome Institute"/>
            <person name="Haitjema C.H."/>
            <person name="Gilmore S.P."/>
            <person name="Henske J.K."/>
            <person name="Solomon K.V."/>
            <person name="De Groot R."/>
            <person name="Kuo A."/>
            <person name="Mondo S.J."/>
            <person name="Salamov A.A."/>
            <person name="Labutti K."/>
            <person name="Zhao Z."/>
            <person name="Chiniquy J."/>
            <person name="Barry K."/>
            <person name="Brewer H.M."/>
            <person name="Purvine S.O."/>
            <person name="Wright A.T."/>
            <person name="Boxma B."/>
            <person name="Van Alen T."/>
            <person name="Hackstein J.H."/>
            <person name="Baker S.E."/>
            <person name="Grigoriev I.V."/>
            <person name="O'Malley M.A."/>
        </authorList>
    </citation>
    <scope>NUCLEOTIDE SEQUENCE [LARGE SCALE GENOMIC DNA]</scope>
    <source>
        <strain evidence="3 4">S4</strain>
    </source>
</reference>
<keyword evidence="1" id="KW-0812">Transmembrane</keyword>
<accession>A0A1Y1XPE8</accession>
<protein>
    <recommendedName>
        <fullName evidence="5">Dickkopf N-terminal cysteine-rich domain-containing protein</fullName>
    </recommendedName>
</protein>
<evidence type="ECO:0000313" key="4">
    <source>
        <dbReference type="Proteomes" id="UP000193944"/>
    </source>
</evidence>
<evidence type="ECO:0000256" key="1">
    <source>
        <dbReference type="SAM" id="Phobius"/>
    </source>
</evidence>
<feature type="transmembrane region" description="Helical" evidence="1">
    <location>
        <begin position="203"/>
        <end position="222"/>
    </location>
</feature>
<dbReference type="Proteomes" id="UP000193944">
    <property type="component" value="Unassembled WGS sequence"/>
</dbReference>
<dbReference type="EMBL" id="MCFG01000007">
    <property type="protein sequence ID" value="ORX87620.1"/>
    <property type="molecule type" value="Genomic_DNA"/>
</dbReference>
<proteinExistence type="predicted"/>
<sequence>MKVQLLYILTTSFIYLSKCQNIIIPTNYTLSFFNSIDMDQMTCKTDNDCPQYAKCEKYTTDDKVTHSVCRFGNFLCPEKPEEFCHYVDTNIWNLDNESINKEYPKETKPILKTCPRNKVNALFKCRTNKCSKNEDCFSNMCYKESCIVNKDKLYNNIYRCSGNGKNYYMRCGKQRGMKCDGNSECYSENCKDGYCGKQGLKKWVKIIIFLGIICLLFLPSIYEYFTERKEKDSEDDEDCKKLKDNNN</sequence>